<feature type="domain" description="IFT122 first beta-propeller" evidence="8">
    <location>
        <begin position="142"/>
        <end position="245"/>
    </location>
</feature>
<dbReference type="InterPro" id="IPR056152">
    <property type="entry name" value="Beta-prop_IFT122_2nd"/>
</dbReference>
<proteinExistence type="predicted"/>
<dbReference type="Pfam" id="PF25295">
    <property type="entry name" value="TPR_IFT122"/>
    <property type="match status" value="1"/>
</dbReference>
<evidence type="ECO:0000259" key="7">
    <source>
        <dbReference type="Pfam" id="PF23377"/>
    </source>
</evidence>
<dbReference type="GO" id="GO:0030991">
    <property type="term" value="C:intraciliary transport particle A"/>
    <property type="evidence" value="ECO:0007669"/>
    <property type="project" value="TreeGrafter"/>
</dbReference>
<dbReference type="Gene3D" id="2.130.10.10">
    <property type="entry name" value="YVTN repeat-like/Quinoprotein amine dehydrogenase"/>
    <property type="match status" value="2"/>
</dbReference>
<dbReference type="PANTHER" id="PTHR12764:SF4">
    <property type="entry name" value="INTRAFLAGELLAR TRANSPORT PROTEIN 122 HOMOLOG"/>
    <property type="match status" value="1"/>
</dbReference>
<evidence type="ECO:0000256" key="4">
    <source>
        <dbReference type="ARBA" id="ARBA00022737"/>
    </source>
</evidence>
<evidence type="ECO:0000259" key="8">
    <source>
        <dbReference type="Pfam" id="PF23381"/>
    </source>
</evidence>
<organism evidence="11 12">
    <name type="scientific">Phyllostomus discolor</name>
    <name type="common">pale spear-nosed bat</name>
    <dbReference type="NCBI Taxonomy" id="89673"/>
    <lineage>
        <taxon>Eukaryota</taxon>
        <taxon>Metazoa</taxon>
        <taxon>Chordata</taxon>
        <taxon>Craniata</taxon>
        <taxon>Vertebrata</taxon>
        <taxon>Euteleostomi</taxon>
        <taxon>Mammalia</taxon>
        <taxon>Eutheria</taxon>
        <taxon>Laurasiatheria</taxon>
        <taxon>Chiroptera</taxon>
        <taxon>Yangochiroptera</taxon>
        <taxon>Phyllostomidae</taxon>
        <taxon>Phyllostominae</taxon>
        <taxon>Phyllostomus</taxon>
    </lineage>
</organism>
<evidence type="ECO:0000256" key="5">
    <source>
        <dbReference type="ARBA" id="ARBA00023069"/>
    </source>
</evidence>
<feature type="domain" description="IFT122 second beta-propeller" evidence="7">
    <location>
        <begin position="250"/>
        <end position="504"/>
    </location>
</feature>
<dbReference type="InterPro" id="IPR036322">
    <property type="entry name" value="WD40_repeat_dom_sf"/>
</dbReference>
<gene>
    <name evidence="11" type="ORF">HJG60_006604</name>
</gene>
<reference evidence="11 12" key="1">
    <citation type="journal article" date="2020" name="Nature">
        <title>Six reference-quality genomes reveal evolution of bat adaptations.</title>
        <authorList>
            <person name="Jebb D."/>
            <person name="Huang Z."/>
            <person name="Pippel M."/>
            <person name="Hughes G.M."/>
            <person name="Lavrichenko K."/>
            <person name="Devanna P."/>
            <person name="Winkler S."/>
            <person name="Jermiin L.S."/>
            <person name="Skirmuntt E.C."/>
            <person name="Katzourakis A."/>
            <person name="Burkitt-Gray L."/>
            <person name="Ray D.A."/>
            <person name="Sullivan K.A.M."/>
            <person name="Roscito J.G."/>
            <person name="Kirilenko B.M."/>
            <person name="Davalos L.M."/>
            <person name="Corthals A.P."/>
            <person name="Power M.L."/>
            <person name="Jones G."/>
            <person name="Ransome R.D."/>
            <person name="Dechmann D.K.N."/>
            <person name="Locatelli A.G."/>
            <person name="Puechmaille S.J."/>
            <person name="Fedrigo O."/>
            <person name="Jarvis E.D."/>
            <person name="Hiller M."/>
            <person name="Vernes S.C."/>
            <person name="Myers E.W."/>
            <person name="Teeling E.C."/>
        </authorList>
    </citation>
    <scope>NUCLEOTIDE SEQUENCE [LARGE SCALE GENOMIC DNA]</scope>
    <source>
        <strain evidence="11">Bat1K_MPI-CBG_1</strain>
    </source>
</reference>
<dbReference type="PANTHER" id="PTHR12764">
    <property type="entry name" value="WD REPEAT DOMAIN-RELATED"/>
    <property type="match status" value="1"/>
</dbReference>
<feature type="domain" description="IFT122 zinc ribbon" evidence="9">
    <location>
        <begin position="926"/>
        <end position="970"/>
    </location>
</feature>
<keyword evidence="5" id="KW-0969">Cilium</keyword>
<dbReference type="Gene3D" id="1.25.40.470">
    <property type="match status" value="1"/>
</dbReference>
<accession>A0A833ZVF2</accession>
<feature type="domain" description="IFT122 first beta-propeller" evidence="8">
    <location>
        <begin position="2"/>
        <end position="64"/>
    </location>
</feature>
<evidence type="ECO:0000259" key="10">
    <source>
        <dbReference type="Pfam" id="PF25295"/>
    </source>
</evidence>
<dbReference type="InterPro" id="IPR056838">
    <property type="entry name" value="Zn_ribbon_IFT122"/>
</dbReference>
<dbReference type="GO" id="GO:0035721">
    <property type="term" value="P:intraciliary retrograde transport"/>
    <property type="evidence" value="ECO:0007669"/>
    <property type="project" value="TreeGrafter"/>
</dbReference>
<comment type="caution">
    <text evidence="11">The sequence shown here is derived from an EMBL/GenBank/DDBJ whole genome shotgun (WGS) entry which is preliminary data.</text>
</comment>
<keyword evidence="4" id="KW-0677">Repeat</keyword>
<dbReference type="Pfam" id="PF25144">
    <property type="entry name" value="Zn_ribbon_IFT122"/>
    <property type="match status" value="1"/>
</dbReference>
<keyword evidence="6" id="KW-0966">Cell projection</keyword>
<feature type="domain" description="Intraflagellar transport protein 122 homolog TPR" evidence="10">
    <location>
        <begin position="511"/>
        <end position="873"/>
    </location>
</feature>
<dbReference type="GO" id="GO:0061512">
    <property type="term" value="P:protein localization to cilium"/>
    <property type="evidence" value="ECO:0007669"/>
    <property type="project" value="TreeGrafter"/>
</dbReference>
<comment type="subcellular location">
    <subcellularLocation>
        <location evidence="1">Cytoplasm</location>
        <location evidence="1">Cytoskeleton</location>
        <location evidence="1">Cilium basal body</location>
    </subcellularLocation>
</comment>
<dbReference type="Pfam" id="PF23377">
    <property type="entry name" value="Beta-prop_IFT122_2nd"/>
    <property type="match status" value="1"/>
</dbReference>
<evidence type="ECO:0000313" key="11">
    <source>
        <dbReference type="EMBL" id="KAF6099509.1"/>
    </source>
</evidence>
<dbReference type="SUPFAM" id="SSF50978">
    <property type="entry name" value="WD40 repeat-like"/>
    <property type="match status" value="1"/>
</dbReference>
<keyword evidence="11" id="KW-0282">Flagellum</keyword>
<dbReference type="InterPro" id="IPR057411">
    <property type="entry name" value="TPR_IFT122"/>
</dbReference>
<evidence type="ECO:0000259" key="9">
    <source>
        <dbReference type="Pfam" id="PF25144"/>
    </source>
</evidence>
<dbReference type="Proteomes" id="UP000664940">
    <property type="component" value="Unassembled WGS sequence"/>
</dbReference>
<dbReference type="Pfam" id="PF25143">
    <property type="entry name" value="Zn_ribbon_IFT122_C"/>
    <property type="match status" value="1"/>
</dbReference>
<name>A0A833ZVF2_9CHIR</name>
<evidence type="ECO:0000256" key="3">
    <source>
        <dbReference type="ARBA" id="ARBA00022574"/>
    </source>
</evidence>
<evidence type="ECO:0000313" key="12">
    <source>
        <dbReference type="Proteomes" id="UP000664940"/>
    </source>
</evidence>
<dbReference type="FunFam" id="2.130.10.10:FF:002179">
    <property type="entry name" value="Intraflagellar transport protein 122 homolog-like Protein"/>
    <property type="match status" value="1"/>
</dbReference>
<dbReference type="AlphaFoldDB" id="A0A833ZVF2"/>
<dbReference type="FunFam" id="1.25.40.470:FF:000005">
    <property type="entry name" value="Intraflagellar transport protein 122 homolog"/>
    <property type="match status" value="1"/>
</dbReference>
<evidence type="ECO:0000256" key="1">
    <source>
        <dbReference type="ARBA" id="ARBA00004120"/>
    </source>
</evidence>
<dbReference type="SMART" id="SM00320">
    <property type="entry name" value="WD40"/>
    <property type="match status" value="6"/>
</dbReference>
<dbReference type="InterPro" id="IPR039857">
    <property type="entry name" value="Ift122/121"/>
</dbReference>
<dbReference type="GO" id="GO:0097730">
    <property type="term" value="C:non-motile cilium"/>
    <property type="evidence" value="ECO:0007669"/>
    <property type="project" value="TreeGrafter"/>
</dbReference>
<feature type="domain" description="IFT122 first beta-propeller" evidence="8">
    <location>
        <begin position="70"/>
        <end position="140"/>
    </location>
</feature>
<keyword evidence="3" id="KW-0853">WD repeat</keyword>
<dbReference type="Pfam" id="PF23381">
    <property type="entry name" value="Beta-prop_IFT122_1st"/>
    <property type="match status" value="3"/>
</dbReference>
<evidence type="ECO:0000256" key="6">
    <source>
        <dbReference type="ARBA" id="ARBA00023273"/>
    </source>
</evidence>
<dbReference type="InterPro" id="IPR056153">
    <property type="entry name" value="Beta-prop_IFT122_1st"/>
</dbReference>
<dbReference type="EMBL" id="JABVXQ010000007">
    <property type="protein sequence ID" value="KAF6099509.1"/>
    <property type="molecule type" value="Genomic_DNA"/>
</dbReference>
<dbReference type="GO" id="GO:1905515">
    <property type="term" value="P:non-motile cilium assembly"/>
    <property type="evidence" value="ECO:0007669"/>
    <property type="project" value="TreeGrafter"/>
</dbReference>
<protein>
    <recommendedName>
        <fullName evidence="2">Intraflagellar transport protein 122 homolog</fullName>
    </recommendedName>
</protein>
<sequence length="1117" mass="128018">MRAVLTWRDKVEQCIYDLAFKPDGTQLILAAGNRLLVYDTSDGTLLQPLKGHKDTVYCVAYAKDVLCIEGLWSPEQKSVSKHKSSSKITCCSWTNDGQYLALGMFNGIISIRNKNGEEKVKIERPGGSLSPIWSICWNPSREEHNDILAIADWGQKLSFYQLSGKQIGKDRSLNFDPCCISYFTKGEYILLGGSDKQVSLFTKDGVRLGTVGEQNSWVWTCKVKPDSNYVVVGCQDGTISFYQLIFSTVHGLYKDRYAYRDSMTDVIVQHLITEQKVRIKCKELVKKIAIYKNRLAIQLPEKILIYELYSDDSSDMHYRVKEKIVKKFECNLLVVCANHIILCQEKRLQCLSFSGVKEREWQMESLIRYIKVIGGPPGREGLLVGLKNGQILKIFVDNLFAIVLLKQATAVRCLDMSASRNKLAVVDENDTCLVYDIHTKELLFQEPNANSVAWNTQCEDMLCFSGGGYLNIKASTFPVHQQKLQGFVVGYNGSKIFCLHVFSMSAVEVPQSAPMYQYLDRKMFKEAYQIACLGVTDTDWRELAMEALEGLEFETAKKERKKRGETNNDLFLADVFSYQGKFHEAAKLYKRSGHENLALDMYTDLRMFEYAKDFLGSGDPKETKMLITKQADWARNTNEPKSAVEMYISAGEYVKAIEISGDHGWVDMLIDIARKLDRAEREPLLMCAYYFKKLDNPGYAAETYLKIGDLKSLVQLHVETQRWDEAFALGEKHPEFKDDIYMPYAQWLAENDRFEEAQKAFHKAGRQGEAVRVLEQLTHNAVVESRFNDAAYYYWMLSMQCLDIAQDPAQKDTMLSKFHHFQHLAELYHGYHAIHRYTEEPFSFHLPETLFNISRFLLHSLTKDTPLGISKVNTLFTLAKQSKALGAYKLARHAYDKLQGLQIPARFQKSIELGSLTIRSKPFHDSEELVPLCYRCSTNNPLLNNLGNVCINCRQPFVFSASSYEVLHLVEFYLEEGITDEEAVSLIDLEAPRHKRENKWQEITSNNSQTLRLDESMDSMGDDDPFTAKLSFEQGGSEFVPVVVSRSVLRSMSRRDVLIKRWPPPLQWQYFRSLLPDASITMCPSCFQMFHSEDYELLVLQHTCCPYCRRHIEDPSP</sequence>
<dbReference type="InterPro" id="IPR015943">
    <property type="entry name" value="WD40/YVTN_repeat-like_dom_sf"/>
</dbReference>
<evidence type="ECO:0000256" key="2">
    <source>
        <dbReference type="ARBA" id="ARBA00019442"/>
    </source>
</evidence>
<dbReference type="InterPro" id="IPR001680">
    <property type="entry name" value="WD40_rpt"/>
</dbReference>